<dbReference type="InParanoid" id="A0A0C2XFG2"/>
<evidence type="ECO:0000259" key="5">
    <source>
        <dbReference type="PROSITE" id="PS50219"/>
    </source>
</evidence>
<dbReference type="Proteomes" id="UP000054549">
    <property type="component" value="Unassembled WGS sequence"/>
</dbReference>
<keyword evidence="1" id="KW-0344">Guanine-nucleotide releasing factor</keyword>
<sequence>MTSSSRNRSRPNPQPPQHLRSHSESLSAHPFPIAPSGPFHGSSYSHWDVPASLRPRVHSAVDYQQPSINTSTSSSGMLSFPEPQLYRSVSESKVNPHNISRQHSNYDLVGAADLHRGPSVSSTHSTTSSYYRHDDDYEELYLGDHSFESLVDDGVRVSLDAEEAVKLFQRGELPESGQEWHKMVPKEAIEAFGKQEVQRQSVIFELFKAERDYVADLRAVQDLFINGLRNATQPIIMLSNLQDFIDKVFANLSAILEHHDRMLAALFQRQRDQHPLVQSVSDIIFDTVLRTEFRSDYEAYIKHYPIAESFHRKELASNPAYKRFLESVADNPRIRKRDLITFLSRPVTRLPRLSLVLEQTLKLTEKDFNQSDLESLPIILSILSDFLKSTQPGIEAADSKAKLWELTEHLEYQQGEIIDMDLSDESRTLVYSGPVARRIRGDTGFSTWIDLTATLLDNYFILTRDVKRPNDVVKKQLMSRPIPLSHLLYASFDGAPETRREKSEERGILESLRSQTVEIFPFTVFHASNSIQRRYTLFASSEASRRRWKTVLDDATGLYKARQEANMWYDPQTLTDGHFRFPSQRSFTNNFTGRALTAAPFTSGGRKYIAVGCPTGIYASTWGSEDFRRVLNLQNPVQLAAVHELGDKQFHRLIVQHEHTILSYSLDVLARVATGQAQPSSLDATMERVAGSDSNVIFFRAAEMGQRLLVMYASKRLLQVNPSLHVLEAVDASGAVGKRSGMPASFRPFGESGYVPRDPTDIIPLTKNVGVITHDGIVIVDPINFAKSVISVVPDLHSSNDHAVSLLKDRIDDAKALGLIRVTADELMVVYDIIGCYMTKYGMPTRSAGYVKWETRAQSYAHRGNHVLLFSHQFIEVRDIRNGRIMQVIEGQEIRRLYFNASIGNKDPIIVAMKGKTDNKDGASDRLVELKETVELNPSSPLTRHTSAKASTSIAAPYLWDEWDM</sequence>
<dbReference type="PANTHER" id="PTHR46572">
    <property type="entry name" value="RHO1 GDP-GTP EXCHANGE PROTEIN 1-RELATED"/>
    <property type="match status" value="1"/>
</dbReference>
<evidence type="ECO:0000313" key="6">
    <source>
        <dbReference type="EMBL" id="KIL67598.1"/>
    </source>
</evidence>
<dbReference type="Pfam" id="PF00780">
    <property type="entry name" value="CNH"/>
    <property type="match status" value="1"/>
</dbReference>
<dbReference type="InterPro" id="IPR000219">
    <property type="entry name" value="DH_dom"/>
</dbReference>
<dbReference type="PANTHER" id="PTHR46572:SF1">
    <property type="entry name" value="RHO1 GUANINE NUCLEOTIDE EXCHANGE FACTOR TUS1"/>
    <property type="match status" value="1"/>
</dbReference>
<feature type="domain" description="DH" evidence="4">
    <location>
        <begin position="198"/>
        <end position="393"/>
    </location>
</feature>
<feature type="domain" description="PH" evidence="3">
    <location>
        <begin position="428"/>
        <end position="557"/>
    </location>
</feature>
<dbReference type="PROSITE" id="PS50003">
    <property type="entry name" value="PH_DOMAIN"/>
    <property type="match status" value="1"/>
</dbReference>
<evidence type="ECO:0000256" key="2">
    <source>
        <dbReference type="SAM" id="MobiDB-lite"/>
    </source>
</evidence>
<dbReference type="STRING" id="946122.A0A0C2XFG2"/>
<dbReference type="SUPFAM" id="SSF48065">
    <property type="entry name" value="DBL homology domain (DH-domain)"/>
    <property type="match status" value="1"/>
</dbReference>
<evidence type="ECO:0000313" key="7">
    <source>
        <dbReference type="Proteomes" id="UP000054549"/>
    </source>
</evidence>
<accession>A0A0C2XFG2</accession>
<dbReference type="InterPro" id="IPR011993">
    <property type="entry name" value="PH-like_dom_sf"/>
</dbReference>
<dbReference type="SMART" id="SM00233">
    <property type="entry name" value="PH"/>
    <property type="match status" value="1"/>
</dbReference>
<dbReference type="Gene3D" id="2.30.29.30">
    <property type="entry name" value="Pleckstrin-homology domain (PH domain)/Phosphotyrosine-binding domain (PTB)"/>
    <property type="match status" value="1"/>
</dbReference>
<feature type="domain" description="CNH" evidence="5">
    <location>
        <begin position="592"/>
        <end position="904"/>
    </location>
</feature>
<reference evidence="6 7" key="1">
    <citation type="submission" date="2014-04" db="EMBL/GenBank/DDBJ databases">
        <title>Evolutionary Origins and Diversification of the Mycorrhizal Mutualists.</title>
        <authorList>
            <consortium name="DOE Joint Genome Institute"/>
            <consortium name="Mycorrhizal Genomics Consortium"/>
            <person name="Kohler A."/>
            <person name="Kuo A."/>
            <person name="Nagy L.G."/>
            <person name="Floudas D."/>
            <person name="Copeland A."/>
            <person name="Barry K.W."/>
            <person name="Cichocki N."/>
            <person name="Veneault-Fourrey C."/>
            <person name="LaButti K."/>
            <person name="Lindquist E.A."/>
            <person name="Lipzen A."/>
            <person name="Lundell T."/>
            <person name="Morin E."/>
            <person name="Murat C."/>
            <person name="Riley R."/>
            <person name="Ohm R."/>
            <person name="Sun H."/>
            <person name="Tunlid A."/>
            <person name="Henrissat B."/>
            <person name="Grigoriev I.V."/>
            <person name="Hibbett D.S."/>
            <person name="Martin F."/>
        </authorList>
    </citation>
    <scope>NUCLEOTIDE SEQUENCE [LARGE SCALE GENOMIC DNA]</scope>
    <source>
        <strain evidence="6 7">Koide BX008</strain>
    </source>
</reference>
<dbReference type="EMBL" id="KN818231">
    <property type="protein sequence ID" value="KIL67598.1"/>
    <property type="molecule type" value="Genomic_DNA"/>
</dbReference>
<proteinExistence type="predicted"/>
<dbReference type="Gene3D" id="1.20.900.10">
    <property type="entry name" value="Dbl homology (DH) domain"/>
    <property type="match status" value="1"/>
</dbReference>
<dbReference type="OrthoDB" id="2272012at2759"/>
<dbReference type="PROSITE" id="PS50219">
    <property type="entry name" value="CNH"/>
    <property type="match status" value="1"/>
</dbReference>
<dbReference type="InterPro" id="IPR001180">
    <property type="entry name" value="CNH_dom"/>
</dbReference>
<evidence type="ECO:0000256" key="1">
    <source>
        <dbReference type="ARBA" id="ARBA00022658"/>
    </source>
</evidence>
<dbReference type="InterPro" id="IPR052233">
    <property type="entry name" value="Rho-type_GEFs"/>
</dbReference>
<dbReference type="HOGENOM" id="CLU_005275_0_0_1"/>
<evidence type="ECO:0000259" key="3">
    <source>
        <dbReference type="PROSITE" id="PS50003"/>
    </source>
</evidence>
<dbReference type="CDD" id="cd00160">
    <property type="entry name" value="RhoGEF"/>
    <property type="match status" value="1"/>
</dbReference>
<gene>
    <name evidence="6" type="ORF">M378DRAFT_9368</name>
</gene>
<name>A0A0C2XFG2_AMAMK</name>
<feature type="region of interest" description="Disordered" evidence="2">
    <location>
        <begin position="1"/>
        <end position="34"/>
    </location>
</feature>
<dbReference type="InterPro" id="IPR001849">
    <property type="entry name" value="PH_domain"/>
</dbReference>
<organism evidence="6 7">
    <name type="scientific">Amanita muscaria (strain Koide BX008)</name>
    <dbReference type="NCBI Taxonomy" id="946122"/>
    <lineage>
        <taxon>Eukaryota</taxon>
        <taxon>Fungi</taxon>
        <taxon>Dikarya</taxon>
        <taxon>Basidiomycota</taxon>
        <taxon>Agaricomycotina</taxon>
        <taxon>Agaricomycetes</taxon>
        <taxon>Agaricomycetidae</taxon>
        <taxon>Agaricales</taxon>
        <taxon>Pluteineae</taxon>
        <taxon>Amanitaceae</taxon>
        <taxon>Amanita</taxon>
    </lineage>
</organism>
<evidence type="ECO:0000259" key="4">
    <source>
        <dbReference type="PROSITE" id="PS50010"/>
    </source>
</evidence>
<dbReference type="SUPFAM" id="SSF50729">
    <property type="entry name" value="PH domain-like"/>
    <property type="match status" value="1"/>
</dbReference>
<dbReference type="PROSITE" id="PS50010">
    <property type="entry name" value="DH_2"/>
    <property type="match status" value="1"/>
</dbReference>
<dbReference type="AlphaFoldDB" id="A0A0C2XFG2"/>
<dbReference type="SMART" id="SM00325">
    <property type="entry name" value="RhoGEF"/>
    <property type="match status" value="1"/>
</dbReference>
<protein>
    <submittedName>
        <fullName evidence="6">Uncharacterized protein</fullName>
    </submittedName>
</protein>
<dbReference type="Pfam" id="PF00621">
    <property type="entry name" value="RhoGEF"/>
    <property type="match status" value="1"/>
</dbReference>
<dbReference type="GO" id="GO:0005085">
    <property type="term" value="F:guanyl-nucleotide exchange factor activity"/>
    <property type="evidence" value="ECO:0007669"/>
    <property type="project" value="UniProtKB-KW"/>
</dbReference>
<keyword evidence="7" id="KW-1185">Reference proteome</keyword>
<dbReference type="InterPro" id="IPR035899">
    <property type="entry name" value="DBL_dom_sf"/>
</dbReference>